<gene>
    <name evidence="1" type="ORF">BN9_053370</name>
</gene>
<dbReference type="InParanoid" id="A0A024GDC9"/>
<dbReference type="OrthoDB" id="165148at2759"/>
<comment type="caution">
    <text evidence="1">The sequence shown here is derived from an EMBL/GenBank/DDBJ whole genome shotgun (WGS) entry which is preliminary data.</text>
</comment>
<evidence type="ECO:0000313" key="1">
    <source>
        <dbReference type="EMBL" id="CCI44528.1"/>
    </source>
</evidence>
<protein>
    <submittedName>
        <fullName evidence="1">Uncharacterized protein</fullName>
    </submittedName>
</protein>
<dbReference type="Proteomes" id="UP000053237">
    <property type="component" value="Unassembled WGS sequence"/>
</dbReference>
<sequence>MKFSTELLFDSTDCDDDGTDWRSTSADKAHLMDFFAQCCEEANQNIQDLTVEDISEKLAQAIALMQNGLRSVQENVSEITSDESKMKSICNQIQSSERDEASVKSLPSLTASNIERDTTVDTIHGDKEQDLVHMTTNLRNAMLFTGSMCRVMEDALSTITKDEIFLAGQLSLNIAQRLLEAGQSLFESLRDQEHPSATGKYSRFEEITEHSGATIQTSAEHVKKMKPIKSYIAERYQDARLLIDKHPFFAGSLMTACIPLLGFTIPIATFAGLAVALEAYYPEYAALLMELSSNFVQMMKLYVLFLRISARQFGVVVKECYTSLHDHISDNGFVATGYDLVSTCGQLGWMSISYLCQSASQYVRSSRQVVIT</sequence>
<proteinExistence type="predicted"/>
<evidence type="ECO:0000313" key="2">
    <source>
        <dbReference type="Proteomes" id="UP000053237"/>
    </source>
</evidence>
<accession>A0A024GDC9</accession>
<reference evidence="1 2" key="1">
    <citation type="submission" date="2012-05" db="EMBL/GenBank/DDBJ databases">
        <title>Recombination and specialization in a pathogen metapopulation.</title>
        <authorList>
            <person name="Gardiner A."/>
            <person name="Kemen E."/>
            <person name="Schultz-Larsen T."/>
            <person name="MacLean D."/>
            <person name="Van Oosterhout C."/>
            <person name="Jones J.D.G."/>
        </authorList>
    </citation>
    <scope>NUCLEOTIDE SEQUENCE [LARGE SCALE GENOMIC DNA]</scope>
    <source>
        <strain evidence="1 2">Ac Nc2</strain>
    </source>
</reference>
<dbReference type="AlphaFoldDB" id="A0A024GDC9"/>
<organism evidence="1 2">
    <name type="scientific">Albugo candida</name>
    <dbReference type="NCBI Taxonomy" id="65357"/>
    <lineage>
        <taxon>Eukaryota</taxon>
        <taxon>Sar</taxon>
        <taxon>Stramenopiles</taxon>
        <taxon>Oomycota</taxon>
        <taxon>Peronosporomycetes</taxon>
        <taxon>Albuginales</taxon>
        <taxon>Albuginaceae</taxon>
        <taxon>Albugo</taxon>
    </lineage>
</organism>
<dbReference type="EMBL" id="CAIX01000072">
    <property type="protein sequence ID" value="CCI44528.1"/>
    <property type="molecule type" value="Genomic_DNA"/>
</dbReference>
<keyword evidence="2" id="KW-1185">Reference proteome</keyword>
<name>A0A024GDC9_9STRA</name>